<dbReference type="Proteomes" id="UP000813463">
    <property type="component" value="Chromosome 6"/>
</dbReference>
<dbReference type="PANTHER" id="PTHR33116:SF66">
    <property type="entry name" value="REVERSE TRANSCRIPTASE ZINC-BINDING DOMAIN-CONTAINING PROTEIN"/>
    <property type="match status" value="1"/>
</dbReference>
<dbReference type="OrthoDB" id="1302433at2759"/>
<organism evidence="3 4">
    <name type="scientific">Spinacia oleracea</name>
    <name type="common">Spinach</name>
    <dbReference type="NCBI Taxonomy" id="3562"/>
    <lineage>
        <taxon>Eukaryota</taxon>
        <taxon>Viridiplantae</taxon>
        <taxon>Streptophyta</taxon>
        <taxon>Embryophyta</taxon>
        <taxon>Tracheophyta</taxon>
        <taxon>Spermatophyta</taxon>
        <taxon>Magnoliopsida</taxon>
        <taxon>eudicotyledons</taxon>
        <taxon>Gunneridae</taxon>
        <taxon>Pentapetalae</taxon>
        <taxon>Caryophyllales</taxon>
        <taxon>Chenopodiaceae</taxon>
        <taxon>Chenopodioideae</taxon>
        <taxon>Anserineae</taxon>
        <taxon>Spinacia</taxon>
    </lineage>
</organism>
<protein>
    <recommendedName>
        <fullName evidence="2">Reverse transcriptase zinc-binding domain-containing protein</fullName>
    </recommendedName>
</protein>
<dbReference type="AlphaFoldDB" id="A0A9R0IGG0"/>
<reference evidence="4" key="2">
    <citation type="submission" date="2025-08" db="UniProtKB">
        <authorList>
            <consortium name="RefSeq"/>
        </authorList>
    </citation>
    <scope>IDENTIFICATION</scope>
    <source>
        <tissue evidence="4">Leaf</tissue>
    </source>
</reference>
<gene>
    <name evidence="4" type="primary">LOC110788499</name>
</gene>
<dbReference type="InterPro" id="IPR026960">
    <property type="entry name" value="RVT-Znf"/>
</dbReference>
<feature type="chain" id="PRO_5040276764" description="Reverse transcriptase zinc-binding domain-containing protein" evidence="1">
    <location>
        <begin position="17"/>
        <end position="210"/>
    </location>
</feature>
<sequence length="210" mass="24283">MTIPAQASWVVRKILGAVMFLSNTTGGCSILQKNNYSISKMYYEMRGFVPSVPWRKLICNNFAPPKCMFITWLTVHDRMVTCDNLQKIGVQCSIQCCLCDVGFDTVSHLFFNCPFSANVWGDVLQWLGINRRPEKWENELQFVVMKYKAKSGFHQIYRMVVSITVYLLWRERNGRKFQQIVHTPDSVVKDIQLMIAARCYQLPKLVGLVP</sequence>
<dbReference type="GeneID" id="110788499"/>
<dbReference type="Pfam" id="PF13966">
    <property type="entry name" value="zf-RVT"/>
    <property type="match status" value="1"/>
</dbReference>
<reference evidence="3" key="1">
    <citation type="journal article" date="2021" name="Nat. Commun.">
        <title>Genomic analyses provide insights into spinach domestication and the genetic basis of agronomic traits.</title>
        <authorList>
            <person name="Cai X."/>
            <person name="Sun X."/>
            <person name="Xu C."/>
            <person name="Sun H."/>
            <person name="Wang X."/>
            <person name="Ge C."/>
            <person name="Zhang Z."/>
            <person name="Wang Q."/>
            <person name="Fei Z."/>
            <person name="Jiao C."/>
            <person name="Wang Q."/>
        </authorList>
    </citation>
    <scope>NUCLEOTIDE SEQUENCE [LARGE SCALE GENOMIC DNA]</scope>
    <source>
        <strain evidence="3">cv. Varoflay</strain>
    </source>
</reference>
<name>A0A9R0IGG0_SPIOL</name>
<evidence type="ECO:0000256" key="1">
    <source>
        <dbReference type="SAM" id="SignalP"/>
    </source>
</evidence>
<feature type="signal peptide" evidence="1">
    <location>
        <begin position="1"/>
        <end position="16"/>
    </location>
</feature>
<dbReference type="KEGG" id="soe:110788499"/>
<proteinExistence type="predicted"/>
<dbReference type="PANTHER" id="PTHR33116">
    <property type="entry name" value="REVERSE TRANSCRIPTASE ZINC-BINDING DOMAIN-CONTAINING PROTEIN-RELATED-RELATED"/>
    <property type="match status" value="1"/>
</dbReference>
<keyword evidence="1" id="KW-0732">Signal</keyword>
<accession>A0A9R0IGG0</accession>
<evidence type="ECO:0000313" key="4">
    <source>
        <dbReference type="RefSeq" id="XP_021848833.1"/>
    </source>
</evidence>
<evidence type="ECO:0000259" key="2">
    <source>
        <dbReference type="Pfam" id="PF13966"/>
    </source>
</evidence>
<keyword evidence="3" id="KW-1185">Reference proteome</keyword>
<evidence type="ECO:0000313" key="3">
    <source>
        <dbReference type="Proteomes" id="UP000813463"/>
    </source>
</evidence>
<feature type="domain" description="Reverse transcriptase zinc-binding" evidence="2">
    <location>
        <begin position="36"/>
        <end position="120"/>
    </location>
</feature>
<dbReference type="RefSeq" id="XP_021848833.1">
    <property type="nucleotide sequence ID" value="XM_021993141.1"/>
</dbReference>